<keyword evidence="1" id="KW-0378">Hydrolase</keyword>
<dbReference type="EMBL" id="JAKUCV010004522">
    <property type="protein sequence ID" value="KAJ4835091.1"/>
    <property type="molecule type" value="Genomic_DNA"/>
</dbReference>
<comment type="caution">
    <text evidence="2">The sequence shown here is derived from an EMBL/GenBank/DDBJ whole genome shotgun (WGS) entry which is preliminary data.</text>
</comment>
<reference evidence="2" key="2">
    <citation type="journal article" date="2023" name="Plants (Basel)">
        <title>Annotation of the Turnera subulata (Passifloraceae) Draft Genome Reveals the S-Locus Evolved after the Divergence of Turneroideae from Passifloroideae in a Stepwise Manner.</title>
        <authorList>
            <person name="Henning P.M."/>
            <person name="Roalson E.H."/>
            <person name="Mir W."/>
            <person name="McCubbin A.G."/>
            <person name="Shore J.S."/>
        </authorList>
    </citation>
    <scope>NUCLEOTIDE SEQUENCE</scope>
    <source>
        <strain evidence="2">F60SS</strain>
    </source>
</reference>
<protein>
    <submittedName>
        <fullName evidence="2">Uncharacterized protein</fullName>
    </submittedName>
</protein>
<comment type="similarity">
    <text evidence="1">Belongs to the ribosome-inactivating protein family.</text>
</comment>
<dbReference type="InterPro" id="IPR016138">
    <property type="entry name" value="Ribosome_inactivat_prot_sub1"/>
</dbReference>
<dbReference type="Pfam" id="PF00161">
    <property type="entry name" value="RIP"/>
    <property type="match status" value="1"/>
</dbReference>
<evidence type="ECO:0000256" key="1">
    <source>
        <dbReference type="RuleBase" id="RU004915"/>
    </source>
</evidence>
<dbReference type="Gene3D" id="3.40.420.10">
    <property type="entry name" value="Ricin (A subunit), domain 1"/>
    <property type="match status" value="1"/>
</dbReference>
<comment type="catalytic activity">
    <reaction evidence="1">
        <text>Endohydrolysis of the N-glycosidic bond at one specific adenosine on the 28S rRNA.</text>
        <dbReference type="EC" id="3.2.2.22"/>
    </reaction>
</comment>
<dbReference type="AlphaFoldDB" id="A0A9Q0FPB6"/>
<proteinExistence type="inferred from homology"/>
<dbReference type="SUPFAM" id="SSF56371">
    <property type="entry name" value="Ribosome inactivating proteins (RIP)"/>
    <property type="match status" value="1"/>
</dbReference>
<accession>A0A9Q0FPB6</accession>
<keyword evidence="3" id="KW-1185">Reference proteome</keyword>
<dbReference type="GO" id="GO:0030598">
    <property type="term" value="F:rRNA N-glycosylase activity"/>
    <property type="evidence" value="ECO:0007669"/>
    <property type="project" value="UniProtKB-EC"/>
</dbReference>
<dbReference type="GO" id="GO:0006952">
    <property type="term" value="P:defense response"/>
    <property type="evidence" value="ECO:0007669"/>
    <property type="project" value="UniProtKB-KW"/>
</dbReference>
<dbReference type="GO" id="GO:0090729">
    <property type="term" value="F:toxin activity"/>
    <property type="evidence" value="ECO:0007669"/>
    <property type="project" value="UniProtKB-KW"/>
</dbReference>
<gene>
    <name evidence="2" type="ORF">Tsubulata_051028</name>
</gene>
<keyword evidence="1" id="KW-0800">Toxin</keyword>
<dbReference type="InterPro" id="IPR001574">
    <property type="entry name" value="Ribosome_inactivat_prot"/>
</dbReference>
<keyword evidence="1" id="KW-0611">Plant defense</keyword>
<reference evidence="2" key="1">
    <citation type="submission" date="2022-02" db="EMBL/GenBank/DDBJ databases">
        <authorList>
            <person name="Henning P.M."/>
            <person name="McCubbin A.G."/>
            <person name="Shore J.S."/>
        </authorList>
    </citation>
    <scope>NUCLEOTIDE SEQUENCE</scope>
    <source>
        <strain evidence="2">F60SS</strain>
        <tissue evidence="2">Leaves</tissue>
    </source>
</reference>
<dbReference type="GO" id="GO:0017148">
    <property type="term" value="P:negative regulation of translation"/>
    <property type="evidence" value="ECO:0007669"/>
    <property type="project" value="UniProtKB-KW"/>
</dbReference>
<name>A0A9Q0FPB6_9ROSI</name>
<keyword evidence="1" id="KW-0652">Protein synthesis inhibitor</keyword>
<organism evidence="2 3">
    <name type="scientific">Turnera subulata</name>
    <dbReference type="NCBI Taxonomy" id="218843"/>
    <lineage>
        <taxon>Eukaryota</taxon>
        <taxon>Viridiplantae</taxon>
        <taxon>Streptophyta</taxon>
        <taxon>Embryophyta</taxon>
        <taxon>Tracheophyta</taxon>
        <taxon>Spermatophyta</taxon>
        <taxon>Magnoliopsida</taxon>
        <taxon>eudicotyledons</taxon>
        <taxon>Gunneridae</taxon>
        <taxon>Pentapetalae</taxon>
        <taxon>rosids</taxon>
        <taxon>fabids</taxon>
        <taxon>Malpighiales</taxon>
        <taxon>Passifloraceae</taxon>
        <taxon>Turnera</taxon>
    </lineage>
</organism>
<dbReference type="Proteomes" id="UP001141552">
    <property type="component" value="Unassembled WGS sequence"/>
</dbReference>
<evidence type="ECO:0000313" key="2">
    <source>
        <dbReference type="EMBL" id="KAJ4835091.1"/>
    </source>
</evidence>
<evidence type="ECO:0000313" key="3">
    <source>
        <dbReference type="Proteomes" id="UP001141552"/>
    </source>
</evidence>
<sequence length="474" mass="54514">MLSVVTVQIQFLKQTMASGDSGKPPTIRKTEVVKEFHWVLDETFKQNKAGYRREILEYFKERYGKLEMEFDEDGKLKSGTVLNEEENCAAFGTDKFKEKRLGKDKKRLGKDKLKEKRLGKDKFWQTFNEEIPVPVYAFDLAGGSDELPLGRFDPAGQLDELFAKLDGMADKKTDKVLSEEEFDVLKAFCLQDSPDKSFCIPLLEEQSDGIVKLIVINLYVPRTGSLLRLYVREDNLYCTSFKGDENVLAAFKNTTIVIDKDEQSLNVLPFESSYPKMIKAAEQYHTYRCGCSKDAENVAYAADHVEILEDEDGVKYINCTFEELMGSVEELSSWQYTTDGENRDLRNRCPAKFVYIILQMVLEPLRLLITENLLNLTRPLTSKEITVKNGAYLNWGHICFCLWHPKVILIPAHRAQLGDVCLRSLKEYAQSPYLVLRPYPTDGRILMLKEADYSTEYIDRHMGNDFLLLSFILF</sequence>
<dbReference type="InterPro" id="IPR036041">
    <property type="entry name" value="Ribosome-inact_prot_sf"/>
</dbReference>